<gene>
    <name evidence="1" type="ORF">FA13DRAFT_1634723</name>
</gene>
<evidence type="ECO:0000313" key="2">
    <source>
        <dbReference type="Proteomes" id="UP000298030"/>
    </source>
</evidence>
<organism evidence="1 2">
    <name type="scientific">Coprinellus micaceus</name>
    <name type="common">Glistening ink-cap mushroom</name>
    <name type="synonym">Coprinus micaceus</name>
    <dbReference type="NCBI Taxonomy" id="71717"/>
    <lineage>
        <taxon>Eukaryota</taxon>
        <taxon>Fungi</taxon>
        <taxon>Dikarya</taxon>
        <taxon>Basidiomycota</taxon>
        <taxon>Agaricomycotina</taxon>
        <taxon>Agaricomycetes</taxon>
        <taxon>Agaricomycetidae</taxon>
        <taxon>Agaricales</taxon>
        <taxon>Agaricineae</taxon>
        <taxon>Psathyrellaceae</taxon>
        <taxon>Coprinellus</taxon>
    </lineage>
</organism>
<dbReference type="STRING" id="71717.A0A4Y7T070"/>
<name>A0A4Y7T070_COPMI</name>
<comment type="caution">
    <text evidence="1">The sequence shown here is derived from an EMBL/GenBank/DDBJ whole genome shotgun (WGS) entry which is preliminary data.</text>
</comment>
<dbReference type="AlphaFoldDB" id="A0A4Y7T070"/>
<reference evidence="1 2" key="1">
    <citation type="journal article" date="2019" name="Nat. Ecol. Evol.">
        <title>Megaphylogeny resolves global patterns of mushroom evolution.</title>
        <authorList>
            <person name="Varga T."/>
            <person name="Krizsan K."/>
            <person name="Foldi C."/>
            <person name="Dima B."/>
            <person name="Sanchez-Garcia M."/>
            <person name="Sanchez-Ramirez S."/>
            <person name="Szollosi G.J."/>
            <person name="Szarkandi J.G."/>
            <person name="Papp V."/>
            <person name="Albert L."/>
            <person name="Andreopoulos W."/>
            <person name="Angelini C."/>
            <person name="Antonin V."/>
            <person name="Barry K.W."/>
            <person name="Bougher N.L."/>
            <person name="Buchanan P."/>
            <person name="Buyck B."/>
            <person name="Bense V."/>
            <person name="Catcheside P."/>
            <person name="Chovatia M."/>
            <person name="Cooper J."/>
            <person name="Damon W."/>
            <person name="Desjardin D."/>
            <person name="Finy P."/>
            <person name="Geml J."/>
            <person name="Haridas S."/>
            <person name="Hughes K."/>
            <person name="Justo A."/>
            <person name="Karasinski D."/>
            <person name="Kautmanova I."/>
            <person name="Kiss B."/>
            <person name="Kocsube S."/>
            <person name="Kotiranta H."/>
            <person name="LaButti K.M."/>
            <person name="Lechner B.E."/>
            <person name="Liimatainen K."/>
            <person name="Lipzen A."/>
            <person name="Lukacs Z."/>
            <person name="Mihaltcheva S."/>
            <person name="Morgado L.N."/>
            <person name="Niskanen T."/>
            <person name="Noordeloos M.E."/>
            <person name="Ohm R.A."/>
            <person name="Ortiz-Santana B."/>
            <person name="Ovrebo C."/>
            <person name="Racz N."/>
            <person name="Riley R."/>
            <person name="Savchenko A."/>
            <person name="Shiryaev A."/>
            <person name="Soop K."/>
            <person name="Spirin V."/>
            <person name="Szebenyi C."/>
            <person name="Tomsovsky M."/>
            <person name="Tulloss R.E."/>
            <person name="Uehling J."/>
            <person name="Grigoriev I.V."/>
            <person name="Vagvolgyi C."/>
            <person name="Papp T."/>
            <person name="Martin F.M."/>
            <person name="Miettinen O."/>
            <person name="Hibbett D.S."/>
            <person name="Nagy L.G."/>
        </authorList>
    </citation>
    <scope>NUCLEOTIDE SEQUENCE [LARGE SCALE GENOMIC DNA]</scope>
    <source>
        <strain evidence="1 2">FP101781</strain>
    </source>
</reference>
<dbReference type="OrthoDB" id="3048892at2759"/>
<evidence type="ECO:0000313" key="1">
    <source>
        <dbReference type="EMBL" id="TEB27298.1"/>
    </source>
</evidence>
<proteinExistence type="predicted"/>
<keyword evidence="2" id="KW-1185">Reference proteome</keyword>
<protein>
    <submittedName>
        <fullName evidence="1">Uncharacterized protein</fullName>
    </submittedName>
</protein>
<dbReference type="Proteomes" id="UP000298030">
    <property type="component" value="Unassembled WGS sequence"/>
</dbReference>
<dbReference type="EMBL" id="QPFP01000041">
    <property type="protein sequence ID" value="TEB27298.1"/>
    <property type="molecule type" value="Genomic_DNA"/>
</dbReference>
<feature type="non-terminal residue" evidence="1">
    <location>
        <position position="232"/>
    </location>
</feature>
<accession>A0A4Y7T070</accession>
<sequence>MLPFASRLKSWLALPTGPQTPWVPSLRIQVQDERHQLQRVLYPPPTERFSKQFFQNISIGHLVDLRNYPSIAAESSLKTWQWSKSVPHSDIGTSVVPNEVVPNSRDLSRAYNGMGRAWIRGARSALVEFYHEGLEYKYVYSFAKLSLIKLVNEYAGPRKDLGKLLEYLSAPLIEQLGFRSVVDEFRRCSFLEGLSGFAITRCPIYKLPCLLGEQWIDQDILDPLIEMEYFRS</sequence>